<organism evidence="1 2">
    <name type="scientific">Aaosphaeria arxii CBS 175.79</name>
    <dbReference type="NCBI Taxonomy" id="1450172"/>
    <lineage>
        <taxon>Eukaryota</taxon>
        <taxon>Fungi</taxon>
        <taxon>Dikarya</taxon>
        <taxon>Ascomycota</taxon>
        <taxon>Pezizomycotina</taxon>
        <taxon>Dothideomycetes</taxon>
        <taxon>Pleosporomycetidae</taxon>
        <taxon>Pleosporales</taxon>
        <taxon>Pleosporales incertae sedis</taxon>
        <taxon>Aaosphaeria</taxon>
    </lineage>
</organism>
<reference evidence="1" key="1">
    <citation type="journal article" date="2020" name="Stud. Mycol.">
        <title>101 Dothideomycetes genomes: a test case for predicting lifestyles and emergence of pathogens.</title>
        <authorList>
            <person name="Haridas S."/>
            <person name="Albert R."/>
            <person name="Binder M."/>
            <person name="Bloem J."/>
            <person name="Labutti K."/>
            <person name="Salamov A."/>
            <person name="Andreopoulos B."/>
            <person name="Baker S."/>
            <person name="Barry K."/>
            <person name="Bills G."/>
            <person name="Bluhm B."/>
            <person name="Cannon C."/>
            <person name="Castanera R."/>
            <person name="Culley D."/>
            <person name="Daum C."/>
            <person name="Ezra D."/>
            <person name="Gonzalez J."/>
            <person name="Henrissat B."/>
            <person name="Kuo A."/>
            <person name="Liang C."/>
            <person name="Lipzen A."/>
            <person name="Lutzoni F."/>
            <person name="Magnuson J."/>
            <person name="Mondo S."/>
            <person name="Nolan M."/>
            <person name="Ohm R."/>
            <person name="Pangilinan J."/>
            <person name="Park H.-J."/>
            <person name="Ramirez L."/>
            <person name="Alfaro M."/>
            <person name="Sun H."/>
            <person name="Tritt A."/>
            <person name="Yoshinaga Y."/>
            <person name="Zwiers L.-H."/>
            <person name="Turgeon B."/>
            <person name="Goodwin S."/>
            <person name="Spatafora J."/>
            <person name="Crous P."/>
            <person name="Grigoriev I."/>
        </authorList>
    </citation>
    <scope>NUCLEOTIDE SEQUENCE</scope>
    <source>
        <strain evidence="1">CBS 175.79</strain>
    </source>
</reference>
<evidence type="ECO:0000313" key="2">
    <source>
        <dbReference type="Proteomes" id="UP000799778"/>
    </source>
</evidence>
<dbReference type="RefSeq" id="XP_033377379.1">
    <property type="nucleotide sequence ID" value="XM_033529615.1"/>
</dbReference>
<proteinExistence type="predicted"/>
<gene>
    <name evidence="1" type="ORF">BU24DRAFT_428992</name>
</gene>
<name>A0A6A5X7Y6_9PLEO</name>
<dbReference type="EMBL" id="ML978080">
    <property type="protein sequence ID" value="KAF2009040.1"/>
    <property type="molecule type" value="Genomic_DNA"/>
</dbReference>
<keyword evidence="2" id="KW-1185">Reference proteome</keyword>
<sequence>MRVAIQRPAYASRPTPRSFFKAAADFTNIGSKGTLAKEKITIYIDGPEESYVCIPAEIGHALQAAARLINSEPSLPQRLDRVSLKYFDDSNHFALASSPDCPRLVIPQQLPRPSAANTSPATLYLYGVFHQIALDGTFDGMCDVSPHIVAMYAHFNAAEFAELASSIILDIGEALEKLRDM</sequence>
<dbReference type="GeneID" id="54287012"/>
<dbReference type="Proteomes" id="UP000799778">
    <property type="component" value="Unassembled WGS sequence"/>
</dbReference>
<dbReference type="AlphaFoldDB" id="A0A6A5X7Y6"/>
<evidence type="ECO:0000313" key="1">
    <source>
        <dbReference type="EMBL" id="KAF2009040.1"/>
    </source>
</evidence>
<dbReference type="OrthoDB" id="5330139at2759"/>
<protein>
    <submittedName>
        <fullName evidence="1">Uncharacterized protein</fullName>
    </submittedName>
</protein>
<accession>A0A6A5X7Y6</accession>